<reference evidence="20" key="2">
    <citation type="submission" date="2025-09" db="UniProtKB">
        <authorList>
            <consortium name="Ensembl"/>
        </authorList>
    </citation>
    <scope>IDENTIFICATION</scope>
</reference>
<evidence type="ECO:0000256" key="12">
    <source>
        <dbReference type="ARBA" id="ARBA00063478"/>
    </source>
</evidence>
<evidence type="ECO:0000256" key="9">
    <source>
        <dbReference type="ARBA" id="ARBA00022990"/>
    </source>
</evidence>
<dbReference type="SMART" id="SM00369">
    <property type="entry name" value="LRR_TYP"/>
    <property type="match status" value="7"/>
</dbReference>
<keyword evidence="7" id="KW-0677">Repeat</keyword>
<dbReference type="FunFam" id="2.60.220.30:FF:000010">
    <property type="entry name" value="p53-induced death domain-containing protein 1 isoform X2"/>
    <property type="match status" value="1"/>
</dbReference>
<dbReference type="Pfam" id="PF13855">
    <property type="entry name" value="LRR_8"/>
    <property type="match status" value="2"/>
</dbReference>
<feature type="compositionally biased region" description="Low complexity" evidence="17">
    <location>
        <begin position="12"/>
        <end position="21"/>
    </location>
</feature>
<evidence type="ECO:0000256" key="4">
    <source>
        <dbReference type="ARBA" id="ARBA00022553"/>
    </source>
</evidence>
<dbReference type="InterPro" id="IPR050216">
    <property type="entry name" value="LRR_domain-containing"/>
</dbReference>
<feature type="active site" evidence="15">
    <location>
        <position position="587"/>
    </location>
</feature>
<dbReference type="GO" id="GO:0016540">
    <property type="term" value="P:protein autoprocessing"/>
    <property type="evidence" value="ECO:0007669"/>
    <property type="project" value="Ensembl"/>
</dbReference>
<comment type="subunit">
    <text evidence="12">Forms a complex named the PIDDosome with CASP2 and CRADD. Forms a complex with IKBKG and RIPK1. Interacts with FADD and MADD.</text>
</comment>
<dbReference type="GO" id="GO:0006915">
    <property type="term" value="P:apoptotic process"/>
    <property type="evidence" value="ECO:0007669"/>
    <property type="project" value="UniProtKB-KW"/>
</dbReference>
<dbReference type="Pfam" id="PF00791">
    <property type="entry name" value="ZU5"/>
    <property type="match status" value="2"/>
</dbReference>
<evidence type="ECO:0000256" key="16">
    <source>
        <dbReference type="PIRSR" id="PIRSR619502-2"/>
    </source>
</evidence>
<dbReference type="SUPFAM" id="SSF52058">
    <property type="entry name" value="L domain-like"/>
    <property type="match status" value="1"/>
</dbReference>
<dbReference type="SUPFAM" id="SSF47986">
    <property type="entry name" value="DEATH domain"/>
    <property type="match status" value="1"/>
</dbReference>
<keyword evidence="21" id="KW-1185">Reference proteome</keyword>
<dbReference type="GO" id="GO:1905369">
    <property type="term" value="C:endopeptidase complex"/>
    <property type="evidence" value="ECO:0007669"/>
    <property type="project" value="Ensembl"/>
</dbReference>
<feature type="active site" evidence="15">
    <location>
        <position position="589"/>
    </location>
</feature>
<evidence type="ECO:0000256" key="8">
    <source>
        <dbReference type="ARBA" id="ARBA00022801"/>
    </source>
</evidence>
<dbReference type="InterPro" id="IPR032675">
    <property type="entry name" value="LRR_dom_sf"/>
</dbReference>
<dbReference type="GO" id="GO:0030330">
    <property type="term" value="P:DNA damage response, signal transduction by p53 class mediator"/>
    <property type="evidence" value="ECO:0007669"/>
    <property type="project" value="Ensembl"/>
</dbReference>
<dbReference type="InterPro" id="IPR000906">
    <property type="entry name" value="ZU5_dom"/>
</dbReference>
<dbReference type="PROSITE" id="PS51145">
    <property type="entry name" value="ZU5"/>
    <property type="match status" value="2"/>
</dbReference>
<keyword evidence="4" id="KW-0597">Phosphoprotein</keyword>
<keyword evidence="9" id="KW-0007">Acetylation</keyword>
<evidence type="ECO:0000259" key="19">
    <source>
        <dbReference type="PROSITE" id="PS51145"/>
    </source>
</evidence>
<keyword evidence="6" id="KW-0053">Apoptosis</keyword>
<dbReference type="GO" id="GO:0043122">
    <property type="term" value="P:regulation of canonical NF-kappaB signal transduction"/>
    <property type="evidence" value="ECO:0007669"/>
    <property type="project" value="Ensembl"/>
</dbReference>
<dbReference type="GO" id="GO:0005634">
    <property type="term" value="C:nucleus"/>
    <property type="evidence" value="ECO:0007669"/>
    <property type="project" value="UniProtKB-SubCell"/>
</dbReference>
<dbReference type="Pfam" id="PF10461">
    <property type="entry name" value="Peptidase_S68"/>
    <property type="match status" value="1"/>
</dbReference>
<organism evidence="20 21">
    <name type="scientific">Canis lupus dingo</name>
    <name type="common">dingo</name>
    <dbReference type="NCBI Taxonomy" id="286419"/>
    <lineage>
        <taxon>Eukaryota</taxon>
        <taxon>Metazoa</taxon>
        <taxon>Chordata</taxon>
        <taxon>Craniata</taxon>
        <taxon>Vertebrata</taxon>
        <taxon>Euteleostomi</taxon>
        <taxon>Mammalia</taxon>
        <taxon>Eutheria</taxon>
        <taxon>Laurasiatheria</taxon>
        <taxon>Carnivora</taxon>
        <taxon>Caniformia</taxon>
        <taxon>Canidae</taxon>
        <taxon>Canis</taxon>
    </lineage>
</organism>
<dbReference type="CDD" id="cd08779">
    <property type="entry name" value="Death_PIDD"/>
    <property type="match status" value="1"/>
</dbReference>
<comment type="subcellular location">
    <subcellularLocation>
        <location evidence="2">Cytoplasm</location>
    </subcellularLocation>
    <subcellularLocation>
        <location evidence="1">Nucleus</location>
    </subcellularLocation>
</comment>
<dbReference type="GO" id="GO:0043066">
    <property type="term" value="P:negative regulation of apoptotic process"/>
    <property type="evidence" value="ECO:0007669"/>
    <property type="project" value="Ensembl"/>
</dbReference>
<feature type="region of interest" description="Disordered" evidence="17">
    <location>
        <begin position="924"/>
        <end position="950"/>
    </location>
</feature>
<feature type="domain" description="ZU5" evidence="19">
    <location>
        <begin position="322"/>
        <end position="454"/>
    </location>
</feature>
<name>A0A8C0KVY9_CANLU</name>
<feature type="region of interest" description="Disordered" evidence="17">
    <location>
        <begin position="1"/>
        <end position="21"/>
    </location>
</feature>
<proteinExistence type="predicted"/>
<dbReference type="Pfam" id="PF00560">
    <property type="entry name" value="LRR_1"/>
    <property type="match status" value="1"/>
</dbReference>
<dbReference type="GeneTree" id="ENSGT00940000161780"/>
<evidence type="ECO:0000256" key="14">
    <source>
        <dbReference type="ARBA" id="ARBA00076633"/>
    </source>
</evidence>
<evidence type="ECO:0000313" key="20">
    <source>
        <dbReference type="Ensembl" id="ENSCAFP00020022383.1"/>
    </source>
</evidence>
<evidence type="ECO:0000256" key="10">
    <source>
        <dbReference type="ARBA" id="ARBA00023242"/>
    </source>
</evidence>
<accession>A0A8C0KVY9</accession>
<reference evidence="20" key="1">
    <citation type="submission" date="2025-08" db="UniProtKB">
        <authorList>
            <consortium name="Ensembl"/>
        </authorList>
    </citation>
    <scope>IDENTIFICATION</scope>
</reference>
<feature type="active site" evidence="15">
    <location>
        <position position="444"/>
    </location>
</feature>
<gene>
    <name evidence="20" type="primary">PIDD1</name>
</gene>
<feature type="site" description="Cleavage; by autolysis" evidence="16">
    <location>
        <begin position="588"/>
        <end position="589"/>
    </location>
</feature>
<dbReference type="PANTHER" id="PTHR48051">
    <property type="match status" value="1"/>
</dbReference>
<sequence length="950" mass="104283">MAAEAEGLEPQAAATEDAAGDATEAADAELRLLVGNRLSLDLYPGGCHRLLHLCAQRPPQLGEVEFLQLSGHEDPQLLEATLTQVPRNLQRLRSLVLRGGQHWDVLGACLRGSLTTLPAGLSGLARLAHLDLSFNSLETLPACIPQMRGLSTLLLSYNHLSELPEALGALPSLTFLSVTHNRLQTLPIALGALSTLQRLDLSGNLLDTLPPEIGGLSSLTELNLASNRLQGLPTSLVGLRSLRLLVLHSNLLTSVPTGLVHLPLLTRLDLRDNQLRDVPPELLDAPFVRLQGNPLGEALPAPQSPPEAPVILEMPRLFLNSDVDSFPVTPQGCSVTLACGVRLQFPAGATASPVNIQYRLWLPEPRLVPLGPHDSLLSGVLELQPHGVAFRQKVSLWLLFVPPRIRRCREVVVRTLSGDSWGDLDTHVEEEAPKRLWAHCQVPHFSWFLVVSRPVSNTCLVPPEGTLLCCSGYPGVKVTFPPGATEEPRSVCMQVVRMASRELRALLGEPEAAASPLLCLSQSGGPPSFLQPVTVQLPLPPGVTGLSLDRSCLHLLYRTPLEAAWDDITAQVALELTHLYARFQVTHFSWYWLWYTTKTCVQDLARKAWERLRLHRVNLIALQRRRDPEQVLLQCLPRDKVDATLRRLLDRYRGPEPSDTVEMFEGEKFFAAFEKGIDVDAERPDCVEGRVCFVFYSHLKNVKEVYVTTTLDRQVQAVRGQVSFYRGAVPEEVPEEAKAARQKKGMDTVWMATLPIKLPVWPGVVGAVYEGGRGGTEAWGWSGAEGRAHCTPSFSQRLRGSEGLGQGRGPGLSLAPLNLGDAETGFLTQSNLLTVAGRLGPDWPAVALHLGLPYRELQRIRHEFRDDLDGQIRHMLFSWAERQAGQPGAVGLLLRALEQSDRLDVAEEVRAILELGRQKYKDSIQRTSLAPRGLDPADPAAPQSVESAQA</sequence>
<evidence type="ECO:0000256" key="11">
    <source>
        <dbReference type="ARBA" id="ARBA00056062"/>
    </source>
</evidence>
<keyword evidence="3" id="KW-0963">Cytoplasm</keyword>
<dbReference type="SMART" id="SM00364">
    <property type="entry name" value="LRR_BAC"/>
    <property type="match status" value="6"/>
</dbReference>
<evidence type="ECO:0000256" key="1">
    <source>
        <dbReference type="ARBA" id="ARBA00004123"/>
    </source>
</evidence>
<dbReference type="Ensembl" id="ENSCAFT00020025910.1">
    <property type="protein sequence ID" value="ENSCAFP00020022383.1"/>
    <property type="gene ID" value="ENSCAFG00020017688.1"/>
</dbReference>
<dbReference type="InterPro" id="IPR011029">
    <property type="entry name" value="DEATH-like_dom_sf"/>
</dbReference>
<dbReference type="Gene3D" id="1.10.533.10">
    <property type="entry name" value="Death Domain, Fas"/>
    <property type="match status" value="1"/>
</dbReference>
<feature type="domain" description="Death" evidence="18">
    <location>
        <begin position="828"/>
        <end position="913"/>
    </location>
</feature>
<feature type="active site" evidence="15">
    <location>
        <position position="446"/>
    </location>
</feature>
<dbReference type="PROSITE" id="PS50017">
    <property type="entry name" value="DEATH_DOMAIN"/>
    <property type="match status" value="1"/>
</dbReference>
<dbReference type="FunFam" id="3.80.10.10:FF:000817">
    <property type="entry name" value="P53-induced death domain protein 1"/>
    <property type="match status" value="1"/>
</dbReference>
<dbReference type="InterPro" id="IPR019502">
    <property type="entry name" value="Peptidase_S68_pidd"/>
</dbReference>
<dbReference type="FunFam" id="1.10.533.10:FF:000033">
    <property type="entry name" value="p53-induced death domain-containing protein 1 isoform X1"/>
    <property type="match status" value="1"/>
</dbReference>
<dbReference type="Gene3D" id="2.60.220.30">
    <property type="match status" value="2"/>
</dbReference>
<protein>
    <recommendedName>
        <fullName evidence="13">p53-induced death domain-containing protein 1</fullName>
    </recommendedName>
    <alternativeName>
        <fullName evidence="14">Leucine-rich repeat and death domain-containing protein</fullName>
    </alternativeName>
</protein>
<dbReference type="GO" id="GO:0004175">
    <property type="term" value="F:endopeptidase activity"/>
    <property type="evidence" value="ECO:0007669"/>
    <property type="project" value="Ensembl"/>
</dbReference>
<dbReference type="InterPro" id="IPR000488">
    <property type="entry name" value="Death_dom"/>
</dbReference>
<feature type="domain" description="ZU5" evidence="19">
    <location>
        <begin position="455"/>
        <end position="597"/>
    </location>
</feature>
<dbReference type="SMART" id="SM00005">
    <property type="entry name" value="DEATH"/>
    <property type="match status" value="1"/>
</dbReference>
<feature type="site" description="Cleavage; by autolysis" evidence="16">
    <location>
        <begin position="445"/>
        <end position="446"/>
    </location>
</feature>
<dbReference type="FunFam" id="2.60.220.30:FF:000011">
    <property type="entry name" value="P53-induced death domain protein 1"/>
    <property type="match status" value="1"/>
</dbReference>
<evidence type="ECO:0000256" key="5">
    <source>
        <dbReference type="ARBA" id="ARBA00022614"/>
    </source>
</evidence>
<dbReference type="Gene3D" id="3.80.10.10">
    <property type="entry name" value="Ribonuclease Inhibitor"/>
    <property type="match status" value="1"/>
</dbReference>
<keyword evidence="10" id="KW-0539">Nucleus</keyword>
<dbReference type="GO" id="GO:0005829">
    <property type="term" value="C:cytosol"/>
    <property type="evidence" value="ECO:0007669"/>
    <property type="project" value="Ensembl"/>
</dbReference>
<comment type="function">
    <text evidence="11">Component of the DNA damage/stress response pathway that functions downstream of p53/TP53 and can either promote cell survival or apoptosis. Associated with CRADD and the CASP2 caspase, it forms the PIDDosome a complex that activates CASP2 and triggers apoptosis. Associated with IKBKG and RIPK1, it enhances sumoylation and ubiquitination of IKBKG which is important for activation of the transcription factor NF-kappa-B.</text>
</comment>
<evidence type="ECO:0000256" key="17">
    <source>
        <dbReference type="SAM" id="MobiDB-lite"/>
    </source>
</evidence>
<keyword evidence="8" id="KW-0378">Hydrolase</keyword>
<evidence type="ECO:0000256" key="7">
    <source>
        <dbReference type="ARBA" id="ARBA00022737"/>
    </source>
</evidence>
<evidence type="ECO:0000256" key="6">
    <source>
        <dbReference type="ARBA" id="ARBA00022703"/>
    </source>
</evidence>
<dbReference type="AlphaFoldDB" id="A0A8C0KVY9"/>
<dbReference type="Pfam" id="PF00531">
    <property type="entry name" value="Death"/>
    <property type="match status" value="1"/>
</dbReference>
<evidence type="ECO:0000259" key="18">
    <source>
        <dbReference type="PROSITE" id="PS50017"/>
    </source>
</evidence>
<evidence type="ECO:0000256" key="2">
    <source>
        <dbReference type="ARBA" id="ARBA00004496"/>
    </source>
</evidence>
<evidence type="ECO:0000256" key="13">
    <source>
        <dbReference type="ARBA" id="ARBA00070647"/>
    </source>
</evidence>
<dbReference type="GO" id="GO:0005794">
    <property type="term" value="C:Golgi apparatus"/>
    <property type="evidence" value="ECO:0007669"/>
    <property type="project" value="Ensembl"/>
</dbReference>
<evidence type="ECO:0000256" key="15">
    <source>
        <dbReference type="PIRSR" id="PIRSR619502-1"/>
    </source>
</evidence>
<keyword evidence="5" id="KW-0433">Leucine-rich repeat</keyword>
<dbReference type="InterPro" id="IPR003591">
    <property type="entry name" value="Leu-rich_rpt_typical-subtyp"/>
</dbReference>
<dbReference type="InterPro" id="IPR001611">
    <property type="entry name" value="Leu-rich_rpt"/>
</dbReference>
<dbReference type="PANTHER" id="PTHR48051:SF39">
    <property type="entry name" value="P53-INDUCED DEATH DOMAIN PROTEIN 1"/>
    <property type="match status" value="1"/>
</dbReference>
<evidence type="ECO:0000256" key="3">
    <source>
        <dbReference type="ARBA" id="ARBA00022490"/>
    </source>
</evidence>
<dbReference type="Proteomes" id="UP000694391">
    <property type="component" value="Unplaced"/>
</dbReference>
<evidence type="ECO:0000313" key="21">
    <source>
        <dbReference type="Proteomes" id="UP000694391"/>
    </source>
</evidence>